<sequence>MVDDLTEAARSVGLEVNANKTNWMSTNSTGQTLMVNGVELGLMRSRMTPMATKRKSWHVCVLPAFLYGSEAWALTKSSETKLVRCQRRMERHMLCHRLVDRVPNATIRDRTKLKDVIQEARKEEVEICEEDCGR</sequence>
<evidence type="ECO:0000313" key="1">
    <source>
        <dbReference type="Proteomes" id="UP000095284"/>
    </source>
</evidence>
<accession>A0A1I7SHJ9</accession>
<dbReference type="AlphaFoldDB" id="A0A1I7SHJ9"/>
<organism evidence="1 2">
    <name type="scientific">Bursaphelenchus xylophilus</name>
    <name type="common">Pinewood nematode worm</name>
    <name type="synonym">Aphelenchoides xylophilus</name>
    <dbReference type="NCBI Taxonomy" id="6326"/>
    <lineage>
        <taxon>Eukaryota</taxon>
        <taxon>Metazoa</taxon>
        <taxon>Ecdysozoa</taxon>
        <taxon>Nematoda</taxon>
        <taxon>Chromadorea</taxon>
        <taxon>Rhabditida</taxon>
        <taxon>Tylenchina</taxon>
        <taxon>Tylenchomorpha</taxon>
        <taxon>Aphelenchoidea</taxon>
        <taxon>Aphelenchoididae</taxon>
        <taxon>Bursaphelenchus</taxon>
    </lineage>
</organism>
<protein>
    <submittedName>
        <fullName evidence="2">Reverse transcriptase domain-containing protein</fullName>
    </submittedName>
</protein>
<dbReference type="Proteomes" id="UP000095284">
    <property type="component" value="Unplaced"/>
</dbReference>
<proteinExistence type="predicted"/>
<dbReference type="WBParaSite" id="BXY_1251600.1">
    <property type="protein sequence ID" value="BXY_1251600.1"/>
    <property type="gene ID" value="BXY_1251600"/>
</dbReference>
<evidence type="ECO:0000313" key="2">
    <source>
        <dbReference type="WBParaSite" id="BXY_1251600.1"/>
    </source>
</evidence>
<reference evidence="2" key="1">
    <citation type="submission" date="2016-11" db="UniProtKB">
        <authorList>
            <consortium name="WormBaseParasite"/>
        </authorList>
    </citation>
    <scope>IDENTIFICATION</scope>
</reference>
<name>A0A1I7SHJ9_BURXY</name>